<dbReference type="AlphaFoldDB" id="A0AAW1I876"/>
<protein>
    <submittedName>
        <fullName evidence="3">Uncharacterized protein</fullName>
    </submittedName>
</protein>
<accession>A0AAW1I876</accession>
<reference evidence="3 4" key="1">
    <citation type="journal article" date="2024" name="BMC Genomics">
        <title>De novo assembly and annotation of Popillia japonica's genome with initial clues to its potential as an invasive pest.</title>
        <authorList>
            <person name="Cucini C."/>
            <person name="Boschi S."/>
            <person name="Funari R."/>
            <person name="Cardaioli E."/>
            <person name="Iannotti N."/>
            <person name="Marturano G."/>
            <person name="Paoli F."/>
            <person name="Bruttini M."/>
            <person name="Carapelli A."/>
            <person name="Frati F."/>
            <person name="Nardi F."/>
        </authorList>
    </citation>
    <scope>NUCLEOTIDE SEQUENCE [LARGE SCALE GENOMIC DNA]</scope>
    <source>
        <strain evidence="3">DMR45628</strain>
    </source>
</reference>
<evidence type="ECO:0000313" key="4">
    <source>
        <dbReference type="Proteomes" id="UP001458880"/>
    </source>
</evidence>
<feature type="compositionally biased region" description="Low complexity" evidence="1">
    <location>
        <begin position="269"/>
        <end position="286"/>
    </location>
</feature>
<comment type="caution">
    <text evidence="3">The sequence shown here is derived from an EMBL/GenBank/DDBJ whole genome shotgun (WGS) entry which is preliminary data.</text>
</comment>
<feature type="region of interest" description="Disordered" evidence="1">
    <location>
        <begin position="398"/>
        <end position="461"/>
    </location>
</feature>
<keyword evidence="2" id="KW-0732">Signal</keyword>
<evidence type="ECO:0000313" key="3">
    <source>
        <dbReference type="EMBL" id="KAK9685295.1"/>
    </source>
</evidence>
<feature type="chain" id="PRO_5043407707" evidence="2">
    <location>
        <begin position="20"/>
        <end position="461"/>
    </location>
</feature>
<sequence>MIPLQFFVLWCFIYSSSLAKSLKREVSTPELVRGGFAASSGPYGNEASASTLNYQTGNQGNYNNVDSNNVYSDYRNYNGQSLNIPVQEQGDVQPQNIRVPVWSPPAPSQNPYTAPPQASPYPAPQAELIHVPIQQALQVPYQPESQVPQQQSYISQQGYSEQAPQQFENSVSPGVSSSYQSNGPAYSEVPSSINEQTQYNAAPAPQNDYNAGISSQLNVPSTVSSAANIAASYNSLLSSPHISSAPNDSPIPSGSSLSLPSLYQKRLPSFSRGPSPSISSGTPSRFIGKSLRGGSPSVTSSLGGGYHSLEEVLSGGINNFGSSNFGSGFGGFGHGGFGLGGFGSNYFGNLGGFNSFGGFGSNSFPSSLTFGGLKGNLGSSIGSSSKFANFESSPSSLANSIPTDSQIHSNANIPGHSTSQSIPQTYQNNAIADSSSAIPQQSYRSNQYTANEPIQAQPTKN</sequence>
<feature type="compositionally biased region" description="Low complexity" evidence="1">
    <location>
        <begin position="145"/>
        <end position="162"/>
    </location>
</feature>
<proteinExistence type="predicted"/>
<evidence type="ECO:0000256" key="1">
    <source>
        <dbReference type="SAM" id="MobiDB-lite"/>
    </source>
</evidence>
<evidence type="ECO:0000256" key="2">
    <source>
        <dbReference type="SAM" id="SignalP"/>
    </source>
</evidence>
<feature type="signal peptide" evidence="2">
    <location>
        <begin position="1"/>
        <end position="19"/>
    </location>
</feature>
<dbReference type="EMBL" id="JASPKY010000788">
    <property type="protein sequence ID" value="KAK9685295.1"/>
    <property type="molecule type" value="Genomic_DNA"/>
</dbReference>
<feature type="region of interest" description="Disordered" evidence="1">
    <location>
        <begin position="141"/>
        <end position="190"/>
    </location>
</feature>
<name>A0AAW1I876_POPJA</name>
<feature type="region of interest" description="Disordered" evidence="1">
    <location>
        <begin position="269"/>
        <end position="292"/>
    </location>
</feature>
<gene>
    <name evidence="3" type="ORF">QE152_g38148</name>
</gene>
<organism evidence="3 4">
    <name type="scientific">Popillia japonica</name>
    <name type="common">Japanese beetle</name>
    <dbReference type="NCBI Taxonomy" id="7064"/>
    <lineage>
        <taxon>Eukaryota</taxon>
        <taxon>Metazoa</taxon>
        <taxon>Ecdysozoa</taxon>
        <taxon>Arthropoda</taxon>
        <taxon>Hexapoda</taxon>
        <taxon>Insecta</taxon>
        <taxon>Pterygota</taxon>
        <taxon>Neoptera</taxon>
        <taxon>Endopterygota</taxon>
        <taxon>Coleoptera</taxon>
        <taxon>Polyphaga</taxon>
        <taxon>Scarabaeiformia</taxon>
        <taxon>Scarabaeidae</taxon>
        <taxon>Rutelinae</taxon>
        <taxon>Popillia</taxon>
    </lineage>
</organism>
<feature type="compositionally biased region" description="Low complexity" evidence="1">
    <location>
        <begin position="169"/>
        <end position="183"/>
    </location>
</feature>
<keyword evidence="4" id="KW-1185">Reference proteome</keyword>
<dbReference type="Proteomes" id="UP001458880">
    <property type="component" value="Unassembled WGS sequence"/>
</dbReference>